<evidence type="ECO:0000313" key="3">
    <source>
        <dbReference type="Proteomes" id="UP000010556"/>
    </source>
</evidence>
<dbReference type="EMBL" id="KB110666">
    <property type="protein sequence ID" value="ELK26887.1"/>
    <property type="molecule type" value="Genomic_DNA"/>
</dbReference>
<reference evidence="3" key="1">
    <citation type="journal article" date="2013" name="Science">
        <title>Comparative analysis of bat genomes provides insight into the evolution of flight and immunity.</title>
        <authorList>
            <person name="Zhang G."/>
            <person name="Cowled C."/>
            <person name="Shi Z."/>
            <person name="Huang Z."/>
            <person name="Bishop-Lilly K.A."/>
            <person name="Fang X."/>
            <person name="Wynne J.W."/>
            <person name="Xiong Z."/>
            <person name="Baker M.L."/>
            <person name="Zhao W."/>
            <person name="Tachedjian M."/>
            <person name="Zhu Y."/>
            <person name="Zhou P."/>
            <person name="Jiang X."/>
            <person name="Ng J."/>
            <person name="Yang L."/>
            <person name="Wu L."/>
            <person name="Xiao J."/>
            <person name="Feng Y."/>
            <person name="Chen Y."/>
            <person name="Sun X."/>
            <person name="Zhang Y."/>
            <person name="Marsh G.A."/>
            <person name="Crameri G."/>
            <person name="Broder C.C."/>
            <person name="Frey K.G."/>
            <person name="Wang L.F."/>
            <person name="Wang J."/>
        </authorList>
    </citation>
    <scope>NUCLEOTIDE SEQUENCE [LARGE SCALE GENOMIC DNA]</scope>
</reference>
<proteinExistence type="predicted"/>
<keyword evidence="3" id="KW-1185">Reference proteome</keyword>
<evidence type="ECO:0000313" key="2">
    <source>
        <dbReference type="EMBL" id="ELK26887.1"/>
    </source>
</evidence>
<accession>L5LKS2</accession>
<sequence length="99" mass="11046">MVSLLVPEPEWKRGHEMAPDAMGPSPSTRGGRGKRIAVTLLRDKTEPDMALALSPADGPRDGPRDRRWCLLVCERNELLFDFCSSVCDSPRNTTYTVFP</sequence>
<name>L5LKS2_MYODS</name>
<gene>
    <name evidence="2" type="ORF">MDA_GLEAN10003496</name>
</gene>
<organism evidence="2 3">
    <name type="scientific">Myotis davidii</name>
    <name type="common">David's myotis</name>
    <dbReference type="NCBI Taxonomy" id="225400"/>
    <lineage>
        <taxon>Eukaryota</taxon>
        <taxon>Metazoa</taxon>
        <taxon>Chordata</taxon>
        <taxon>Craniata</taxon>
        <taxon>Vertebrata</taxon>
        <taxon>Euteleostomi</taxon>
        <taxon>Mammalia</taxon>
        <taxon>Eutheria</taxon>
        <taxon>Laurasiatheria</taxon>
        <taxon>Chiroptera</taxon>
        <taxon>Yangochiroptera</taxon>
        <taxon>Vespertilionidae</taxon>
        <taxon>Myotis</taxon>
    </lineage>
</organism>
<dbReference type="AlphaFoldDB" id="L5LKS2"/>
<dbReference type="Proteomes" id="UP000010556">
    <property type="component" value="Unassembled WGS sequence"/>
</dbReference>
<feature type="region of interest" description="Disordered" evidence="1">
    <location>
        <begin position="1"/>
        <end position="33"/>
    </location>
</feature>
<evidence type="ECO:0000256" key="1">
    <source>
        <dbReference type="SAM" id="MobiDB-lite"/>
    </source>
</evidence>
<protein>
    <submittedName>
        <fullName evidence="2">Uncharacterized protein</fullName>
    </submittedName>
</protein>
<feature type="compositionally biased region" description="Basic and acidic residues" evidence="1">
    <location>
        <begin position="9"/>
        <end position="18"/>
    </location>
</feature>